<keyword evidence="1" id="KW-1133">Transmembrane helix</keyword>
<proteinExistence type="predicted"/>
<dbReference type="RefSeq" id="WP_006980710.1">
    <property type="nucleotide sequence ID" value="NZ_ABVL01000009.1"/>
</dbReference>
<evidence type="ECO:0000256" key="1">
    <source>
        <dbReference type="SAM" id="Phobius"/>
    </source>
</evidence>
<dbReference type="AlphaFoldDB" id="B4D397"/>
<protein>
    <submittedName>
        <fullName evidence="2">Uncharacterized protein</fullName>
    </submittedName>
</protein>
<sequence length="145" mass="16074">MSLPPAARPILERAAYCFYLGLMVGSIGFTWLGGMIGTITGNYTALCCALAGLLLTRWLHVYGHAHWHFEACQAALDSVQAAGSWPRPEREERLSAEIAGLFHRMDAEPDVWTRGELRREIAARLAAAPSLREEFAEKLAEHPEL</sequence>
<keyword evidence="3" id="KW-1185">Reference proteome</keyword>
<reference evidence="2 3" key="1">
    <citation type="journal article" date="2011" name="J. Bacteriol.">
        <title>Genome sequence of Chthoniobacter flavus Ellin428, an aerobic heterotrophic soil bacterium.</title>
        <authorList>
            <person name="Kant R."/>
            <person name="van Passel M.W."/>
            <person name="Palva A."/>
            <person name="Lucas S."/>
            <person name="Lapidus A."/>
            <person name="Glavina Del Rio T."/>
            <person name="Dalin E."/>
            <person name="Tice H."/>
            <person name="Bruce D."/>
            <person name="Goodwin L."/>
            <person name="Pitluck S."/>
            <person name="Larimer F.W."/>
            <person name="Land M.L."/>
            <person name="Hauser L."/>
            <person name="Sangwan P."/>
            <person name="de Vos W.M."/>
            <person name="Janssen P.H."/>
            <person name="Smidt H."/>
        </authorList>
    </citation>
    <scope>NUCLEOTIDE SEQUENCE [LARGE SCALE GENOMIC DNA]</scope>
    <source>
        <strain evidence="2 3">Ellin428</strain>
    </source>
</reference>
<dbReference type="STRING" id="497964.CfE428DRAFT_3385"/>
<dbReference type="InParanoid" id="B4D397"/>
<name>B4D397_9BACT</name>
<evidence type="ECO:0000313" key="2">
    <source>
        <dbReference type="EMBL" id="EDY19208.1"/>
    </source>
</evidence>
<feature type="transmembrane region" description="Helical" evidence="1">
    <location>
        <begin position="16"/>
        <end position="36"/>
    </location>
</feature>
<dbReference type="Proteomes" id="UP000005824">
    <property type="component" value="Unassembled WGS sequence"/>
</dbReference>
<feature type="transmembrane region" description="Helical" evidence="1">
    <location>
        <begin position="42"/>
        <end position="59"/>
    </location>
</feature>
<comment type="caution">
    <text evidence="2">The sequence shown here is derived from an EMBL/GenBank/DDBJ whole genome shotgun (WGS) entry which is preliminary data.</text>
</comment>
<evidence type="ECO:0000313" key="3">
    <source>
        <dbReference type="Proteomes" id="UP000005824"/>
    </source>
</evidence>
<accession>B4D397</accession>
<keyword evidence="1" id="KW-0472">Membrane</keyword>
<dbReference type="EMBL" id="ABVL01000009">
    <property type="protein sequence ID" value="EDY19208.1"/>
    <property type="molecule type" value="Genomic_DNA"/>
</dbReference>
<organism evidence="2 3">
    <name type="scientific">Chthoniobacter flavus Ellin428</name>
    <dbReference type="NCBI Taxonomy" id="497964"/>
    <lineage>
        <taxon>Bacteria</taxon>
        <taxon>Pseudomonadati</taxon>
        <taxon>Verrucomicrobiota</taxon>
        <taxon>Spartobacteria</taxon>
        <taxon>Chthoniobacterales</taxon>
        <taxon>Chthoniobacteraceae</taxon>
        <taxon>Chthoniobacter</taxon>
    </lineage>
</organism>
<keyword evidence="1" id="KW-0812">Transmembrane</keyword>
<gene>
    <name evidence="2" type="ORF">CfE428DRAFT_3385</name>
</gene>